<dbReference type="OrthoDB" id="5422390at2"/>
<evidence type="ECO:0000313" key="8">
    <source>
        <dbReference type="Proteomes" id="UP000219215"/>
    </source>
</evidence>
<keyword evidence="5" id="KW-0732">Signal</keyword>
<keyword evidence="3" id="KW-0998">Cell outer membrane</keyword>
<dbReference type="SUPFAM" id="SSF103088">
    <property type="entry name" value="OmpA-like"/>
    <property type="match status" value="1"/>
</dbReference>
<dbReference type="CDD" id="cd07185">
    <property type="entry name" value="OmpA_C-like"/>
    <property type="match status" value="1"/>
</dbReference>
<name>A0A2C8F8L5_9BACT</name>
<dbReference type="EMBL" id="LT907975">
    <property type="protein sequence ID" value="SOB58779.1"/>
    <property type="molecule type" value="Genomic_DNA"/>
</dbReference>
<keyword evidence="2 4" id="KW-0472">Membrane</keyword>
<dbReference type="PRINTS" id="PR01021">
    <property type="entry name" value="OMPADOMAIN"/>
</dbReference>
<evidence type="ECO:0000256" key="3">
    <source>
        <dbReference type="ARBA" id="ARBA00023237"/>
    </source>
</evidence>
<dbReference type="PROSITE" id="PS51257">
    <property type="entry name" value="PROKAR_LIPOPROTEIN"/>
    <property type="match status" value="1"/>
</dbReference>
<dbReference type="Gene3D" id="3.30.1330.60">
    <property type="entry name" value="OmpA-like domain"/>
    <property type="match status" value="1"/>
</dbReference>
<dbReference type="PROSITE" id="PS51123">
    <property type="entry name" value="OMPA_2"/>
    <property type="match status" value="1"/>
</dbReference>
<feature type="domain" description="OmpA-like" evidence="6">
    <location>
        <begin position="101"/>
        <end position="213"/>
    </location>
</feature>
<dbReference type="GO" id="GO:0009279">
    <property type="term" value="C:cell outer membrane"/>
    <property type="evidence" value="ECO:0007669"/>
    <property type="project" value="UniProtKB-SubCell"/>
</dbReference>
<gene>
    <name evidence="7" type="ORF">DPRO_1879</name>
</gene>
<evidence type="ECO:0000256" key="1">
    <source>
        <dbReference type="ARBA" id="ARBA00004442"/>
    </source>
</evidence>
<dbReference type="InterPro" id="IPR006690">
    <property type="entry name" value="OMPA-like_CS"/>
</dbReference>
<evidence type="ECO:0000256" key="5">
    <source>
        <dbReference type="SAM" id="SignalP"/>
    </source>
</evidence>
<protein>
    <submittedName>
        <fullName evidence="7">Outer membrane protein OmpA</fullName>
    </submittedName>
</protein>
<evidence type="ECO:0000256" key="2">
    <source>
        <dbReference type="ARBA" id="ARBA00023136"/>
    </source>
</evidence>
<dbReference type="PANTHER" id="PTHR30329:SF21">
    <property type="entry name" value="LIPOPROTEIN YIAD-RELATED"/>
    <property type="match status" value="1"/>
</dbReference>
<dbReference type="InterPro" id="IPR039567">
    <property type="entry name" value="Gly-zipper"/>
</dbReference>
<dbReference type="InterPro" id="IPR036737">
    <property type="entry name" value="OmpA-like_sf"/>
</dbReference>
<evidence type="ECO:0000259" key="6">
    <source>
        <dbReference type="PROSITE" id="PS51123"/>
    </source>
</evidence>
<dbReference type="InterPro" id="IPR050330">
    <property type="entry name" value="Bact_OuterMem_StrucFunc"/>
</dbReference>
<dbReference type="InterPro" id="IPR006664">
    <property type="entry name" value="OMP_bac"/>
</dbReference>
<keyword evidence="8" id="KW-1185">Reference proteome</keyword>
<proteinExistence type="predicted"/>
<dbReference type="Pfam" id="PF00691">
    <property type="entry name" value="OmpA"/>
    <property type="match status" value="1"/>
</dbReference>
<dbReference type="RefSeq" id="WP_097011766.1">
    <property type="nucleotide sequence ID" value="NZ_LT907975.1"/>
</dbReference>
<dbReference type="PROSITE" id="PS01068">
    <property type="entry name" value="OMPA_1"/>
    <property type="match status" value="1"/>
</dbReference>
<dbReference type="AlphaFoldDB" id="A0A2C8F8L5"/>
<feature type="signal peptide" evidence="5">
    <location>
        <begin position="1"/>
        <end position="23"/>
    </location>
</feature>
<comment type="subcellular location">
    <subcellularLocation>
        <location evidence="1">Cell outer membrane</location>
    </subcellularLocation>
</comment>
<feature type="chain" id="PRO_5012541821" evidence="5">
    <location>
        <begin position="24"/>
        <end position="215"/>
    </location>
</feature>
<accession>A0A2C8F8L5</accession>
<dbReference type="InterPro" id="IPR006665">
    <property type="entry name" value="OmpA-like"/>
</dbReference>
<evidence type="ECO:0000313" key="7">
    <source>
        <dbReference type="EMBL" id="SOB58779.1"/>
    </source>
</evidence>
<dbReference type="Proteomes" id="UP000219215">
    <property type="component" value="Chromosome DPRO"/>
</dbReference>
<organism evidence="7 8">
    <name type="scientific">Pseudodesulfovibrio profundus</name>
    <dbReference type="NCBI Taxonomy" id="57320"/>
    <lineage>
        <taxon>Bacteria</taxon>
        <taxon>Pseudomonadati</taxon>
        <taxon>Thermodesulfobacteriota</taxon>
        <taxon>Desulfovibrionia</taxon>
        <taxon>Desulfovibrionales</taxon>
        <taxon>Desulfovibrionaceae</taxon>
    </lineage>
</organism>
<sequence>MKRVFVCFLVACFCLGLVGCANLQTNEERGTAYGAGAGAATGAVLGQAIGKNTQSTLIGAGIGALIGGLAGNQIGQYMDRQEQELRQALAASEAASIRREEDILRATFKGEAYFDFDKSDLKPAAVMELRRISEILNKYPHTIMEVAGHTDTQGSAEYNQRLSERRAEAVKAELIRNGVMPQRITAVGYGESRPISSSDSMNRRVEIIILPIRNG</sequence>
<dbReference type="PANTHER" id="PTHR30329">
    <property type="entry name" value="STATOR ELEMENT OF FLAGELLAR MOTOR COMPLEX"/>
    <property type="match status" value="1"/>
</dbReference>
<dbReference type="KEGG" id="pprf:DPRO_1879"/>
<dbReference type="Pfam" id="PF13488">
    <property type="entry name" value="Gly-zipper_Omp"/>
    <property type="match status" value="1"/>
</dbReference>
<evidence type="ECO:0000256" key="4">
    <source>
        <dbReference type="PROSITE-ProRule" id="PRU00473"/>
    </source>
</evidence>
<reference evidence="8" key="1">
    <citation type="submission" date="2017-09" db="EMBL/GenBank/DDBJ databases">
        <authorList>
            <person name="Regsiter A."/>
            <person name="William W."/>
        </authorList>
    </citation>
    <scope>NUCLEOTIDE SEQUENCE [LARGE SCALE GENOMIC DNA]</scope>
    <source>
        <strain evidence="8">500-1</strain>
    </source>
</reference>